<evidence type="ECO:0000256" key="3">
    <source>
        <dbReference type="ARBA" id="ARBA00006016"/>
    </source>
</evidence>
<dbReference type="InterPro" id="IPR020189">
    <property type="entry name" value="IF5A_C"/>
</dbReference>
<keyword evidence="8 11" id="KW-0385">Hypusine</keyword>
<keyword evidence="6 11" id="KW-0396">Initiation factor</keyword>
<keyword evidence="14" id="KW-1185">Reference proteome</keyword>
<evidence type="ECO:0000256" key="8">
    <source>
        <dbReference type="ARBA" id="ARBA00023071"/>
    </source>
</evidence>
<reference evidence="13 14" key="1">
    <citation type="journal article" date="2010" name="Stand. Genomic Sci.">
        <title>Complete genome sequence of Methanothermus fervidus type strain (V24S).</title>
        <authorList>
            <person name="Anderson I."/>
            <person name="Djao O.D."/>
            <person name="Misra M."/>
            <person name="Chertkov O."/>
            <person name="Nolan M."/>
            <person name="Lucas S."/>
            <person name="Lapidus A."/>
            <person name="Del Rio T.G."/>
            <person name="Tice H."/>
            <person name="Cheng J.F."/>
            <person name="Tapia R."/>
            <person name="Han C."/>
            <person name="Goodwin L."/>
            <person name="Pitluck S."/>
            <person name="Liolios K."/>
            <person name="Ivanova N."/>
            <person name="Mavromatis K."/>
            <person name="Mikhailova N."/>
            <person name="Pati A."/>
            <person name="Brambilla E."/>
            <person name="Chen A."/>
            <person name="Palaniappan K."/>
            <person name="Land M."/>
            <person name="Hauser L."/>
            <person name="Chang Y.J."/>
            <person name="Jeffries C.D."/>
            <person name="Sikorski J."/>
            <person name="Spring S."/>
            <person name="Rohde M."/>
            <person name="Eichinger K."/>
            <person name="Huber H."/>
            <person name="Wirth R."/>
            <person name="Goker M."/>
            <person name="Detter J.C."/>
            <person name="Woyke T."/>
            <person name="Bristow J."/>
            <person name="Eisen J.A."/>
            <person name="Markowitz V."/>
            <person name="Hugenholtz P."/>
            <person name="Klenk H.P."/>
            <person name="Kyrpides N.C."/>
        </authorList>
    </citation>
    <scope>NUCLEOTIDE SEQUENCE [LARGE SCALE GENOMIC DNA]</scope>
    <source>
        <strain evidence="14">ATCC 43054 / DSM 2088 / JCM 10308 / V24 S</strain>
    </source>
</reference>
<dbReference type="InterPro" id="IPR014722">
    <property type="entry name" value="Rib_uL2_dom2"/>
</dbReference>
<gene>
    <name evidence="11" type="primary">eif5a</name>
    <name evidence="13" type="ordered locus">Mfer_1201</name>
</gene>
<evidence type="ECO:0000256" key="4">
    <source>
        <dbReference type="ARBA" id="ARBA00016327"/>
    </source>
</evidence>
<dbReference type="STRING" id="523846.Mfer_1201"/>
<dbReference type="Pfam" id="PF01287">
    <property type="entry name" value="eIF-5a"/>
    <property type="match status" value="1"/>
</dbReference>
<dbReference type="GO" id="GO:0045905">
    <property type="term" value="P:positive regulation of translational termination"/>
    <property type="evidence" value="ECO:0007669"/>
    <property type="project" value="InterPro"/>
</dbReference>
<comment type="function">
    <text evidence="1 11">Functions by promoting the formation of the first peptide bond.</text>
</comment>
<dbReference type="FunFam" id="2.30.30.30:FF:000038">
    <property type="entry name" value="Translation initiation factor 5A"/>
    <property type="match status" value="1"/>
</dbReference>
<evidence type="ECO:0000256" key="6">
    <source>
        <dbReference type="ARBA" id="ARBA00022540"/>
    </source>
</evidence>
<dbReference type="GO" id="GO:0003743">
    <property type="term" value="F:translation initiation factor activity"/>
    <property type="evidence" value="ECO:0007669"/>
    <property type="project" value="UniProtKB-UniRule"/>
</dbReference>
<dbReference type="SUPFAM" id="SSF50104">
    <property type="entry name" value="Translation proteins SH3-like domain"/>
    <property type="match status" value="1"/>
</dbReference>
<dbReference type="InterPro" id="IPR001884">
    <property type="entry name" value="IF5A-like"/>
</dbReference>
<dbReference type="SUPFAM" id="SSF50249">
    <property type="entry name" value="Nucleic acid-binding proteins"/>
    <property type="match status" value="1"/>
</dbReference>
<dbReference type="GO" id="GO:0003746">
    <property type="term" value="F:translation elongation factor activity"/>
    <property type="evidence" value="ECO:0007669"/>
    <property type="project" value="InterPro"/>
</dbReference>
<name>E3GWR8_METFV</name>
<dbReference type="InterPro" id="IPR048670">
    <property type="entry name" value="IF5A-like_N"/>
</dbReference>
<dbReference type="Gene3D" id="2.40.50.140">
    <property type="entry name" value="Nucleic acid-binding proteins"/>
    <property type="match status" value="1"/>
</dbReference>
<dbReference type="EMBL" id="CP002278">
    <property type="protein sequence ID" value="ADP77987.1"/>
    <property type="molecule type" value="Genomic_DNA"/>
</dbReference>
<dbReference type="OrthoDB" id="23689at2157"/>
<evidence type="ECO:0000256" key="1">
    <source>
        <dbReference type="ARBA" id="ARBA00003980"/>
    </source>
</evidence>
<evidence type="ECO:0000256" key="2">
    <source>
        <dbReference type="ARBA" id="ARBA00004496"/>
    </source>
</evidence>
<proteinExistence type="inferred from homology"/>
<protein>
    <recommendedName>
        <fullName evidence="4 11">Translation initiation factor 5A</fullName>
    </recommendedName>
    <alternativeName>
        <fullName evidence="10 11">Hypusine-containing protein</fullName>
    </alternativeName>
    <alternativeName>
        <fullName evidence="9 11">eIF-5A</fullName>
    </alternativeName>
</protein>
<comment type="subcellular location">
    <subcellularLocation>
        <location evidence="2 11">Cytoplasm</location>
    </subcellularLocation>
</comment>
<accession>E3GWR8</accession>
<dbReference type="NCBIfam" id="NF003076">
    <property type="entry name" value="PRK03999.1"/>
    <property type="match status" value="1"/>
</dbReference>
<feature type="modified residue" description="Hypusine" evidence="11">
    <location>
        <position position="36"/>
    </location>
</feature>
<dbReference type="PROSITE" id="PS00302">
    <property type="entry name" value="IF5A_HYPUSINE"/>
    <property type="match status" value="1"/>
</dbReference>
<dbReference type="Gene3D" id="2.30.30.30">
    <property type="match status" value="1"/>
</dbReference>
<dbReference type="GO" id="GO:0003723">
    <property type="term" value="F:RNA binding"/>
    <property type="evidence" value="ECO:0007669"/>
    <property type="project" value="InterPro"/>
</dbReference>
<dbReference type="InterPro" id="IPR008991">
    <property type="entry name" value="Translation_prot_SH3-like_sf"/>
</dbReference>
<organism evidence="13 14">
    <name type="scientific">Methanothermus fervidus (strain ATCC 43054 / DSM 2088 / JCM 10308 / V24 S)</name>
    <dbReference type="NCBI Taxonomy" id="523846"/>
    <lineage>
        <taxon>Archaea</taxon>
        <taxon>Methanobacteriati</taxon>
        <taxon>Methanobacteriota</taxon>
        <taxon>Methanomada group</taxon>
        <taxon>Methanobacteria</taxon>
        <taxon>Methanobacteriales</taxon>
        <taxon>Methanothermaceae</taxon>
        <taxon>Methanothermus</taxon>
    </lineage>
</organism>
<evidence type="ECO:0000256" key="7">
    <source>
        <dbReference type="ARBA" id="ARBA00022917"/>
    </source>
</evidence>
<dbReference type="InterPro" id="IPR012340">
    <property type="entry name" value="NA-bd_OB-fold"/>
</dbReference>
<evidence type="ECO:0000313" key="13">
    <source>
        <dbReference type="EMBL" id="ADP77987.1"/>
    </source>
</evidence>
<comment type="similarity">
    <text evidence="3 11">Belongs to the eIF-5A family.</text>
</comment>
<dbReference type="PIRSF" id="PIRSF003025">
    <property type="entry name" value="eIF5A"/>
    <property type="match status" value="1"/>
</dbReference>
<dbReference type="Proteomes" id="UP000002315">
    <property type="component" value="Chromosome"/>
</dbReference>
<evidence type="ECO:0000259" key="12">
    <source>
        <dbReference type="SMART" id="SM01376"/>
    </source>
</evidence>
<dbReference type="CDD" id="cd04467">
    <property type="entry name" value="S1_aIF5A"/>
    <property type="match status" value="1"/>
</dbReference>
<dbReference type="AlphaFoldDB" id="E3GWR8"/>
<dbReference type="Pfam" id="PF21485">
    <property type="entry name" value="IF5A-like_N"/>
    <property type="match status" value="1"/>
</dbReference>
<sequence>MAKKVVEVRTLKKGKYVVIDGEPSKIVGVTTSSPGKHGSAKMRIEAIGIFDGQKRSIVKPVDSKIEVPVINKKVGQVLAIMGDTVQLMDLETYDTFEVPIPEELKDKLTEGAEVEYLEAMGKTKLLRVK</sequence>
<dbReference type="InterPro" id="IPR022847">
    <property type="entry name" value="Transl_elong_IF5A_arc"/>
</dbReference>
<dbReference type="KEGG" id="mfv:Mfer_1201"/>
<dbReference type="GO" id="GO:0005737">
    <property type="term" value="C:cytoplasm"/>
    <property type="evidence" value="ECO:0007669"/>
    <property type="project" value="UniProtKB-SubCell"/>
</dbReference>
<evidence type="ECO:0000256" key="10">
    <source>
        <dbReference type="ARBA" id="ARBA00032163"/>
    </source>
</evidence>
<dbReference type="GO" id="GO:0043022">
    <property type="term" value="F:ribosome binding"/>
    <property type="evidence" value="ECO:0007669"/>
    <property type="project" value="InterPro"/>
</dbReference>
<evidence type="ECO:0000313" key="14">
    <source>
        <dbReference type="Proteomes" id="UP000002315"/>
    </source>
</evidence>
<evidence type="ECO:0000256" key="11">
    <source>
        <dbReference type="HAMAP-Rule" id="MF_00085"/>
    </source>
</evidence>
<dbReference type="HAMAP" id="MF_00085">
    <property type="entry name" value="eIF_5A"/>
    <property type="match status" value="1"/>
</dbReference>
<evidence type="ECO:0000256" key="5">
    <source>
        <dbReference type="ARBA" id="ARBA00022490"/>
    </source>
</evidence>
<dbReference type="SMART" id="SM01376">
    <property type="entry name" value="eIF-5a"/>
    <property type="match status" value="1"/>
</dbReference>
<dbReference type="InterPro" id="IPR019769">
    <property type="entry name" value="Trans_elong_IF5A_hypusine_site"/>
</dbReference>
<dbReference type="PANTHER" id="PTHR11673">
    <property type="entry name" value="TRANSLATION INITIATION FACTOR 5A FAMILY MEMBER"/>
    <property type="match status" value="1"/>
</dbReference>
<dbReference type="GO" id="GO:0045901">
    <property type="term" value="P:positive regulation of translational elongation"/>
    <property type="evidence" value="ECO:0007669"/>
    <property type="project" value="InterPro"/>
</dbReference>
<keyword evidence="7 11" id="KW-0648">Protein biosynthesis</keyword>
<dbReference type="FunFam" id="2.40.50.140:FF:000334">
    <property type="entry name" value="Translation initiation factor 5A"/>
    <property type="match status" value="1"/>
</dbReference>
<feature type="domain" description="Translation initiation factor 5A C-terminal" evidence="12">
    <location>
        <begin position="69"/>
        <end position="129"/>
    </location>
</feature>
<keyword evidence="5 11" id="KW-0963">Cytoplasm</keyword>
<evidence type="ECO:0000256" key="9">
    <source>
        <dbReference type="ARBA" id="ARBA00032030"/>
    </source>
</evidence>
<dbReference type="HOGENOM" id="CLU_102600_3_0_2"/>
<dbReference type="NCBIfam" id="TIGR00037">
    <property type="entry name" value="eIF_5A"/>
    <property type="match status" value="1"/>
</dbReference>